<sequence>MADIRYLLKQKLSKRKSGETRPSSKAHISTHHATSTPKNNSLAIDTDGRLDGVEASLVAVDAVAPTDSLQKDEMDDFELELLKLEQELQSQSTSYSKSVSSMLVEQPSVMVEEELPNSLEPTDFTYDPTLELQAEHQVLQDRFQRLRNMQRELLVSKPNERPSTSATIRKKQVASQRLKRDRKIRYAYNDEDNM</sequence>
<accession>F4P5N5</accession>
<keyword evidence="3" id="KW-1185">Reference proteome</keyword>
<organism evidence="2 3">
    <name type="scientific">Batrachochytrium dendrobatidis (strain JAM81 / FGSC 10211)</name>
    <name type="common">Frog chytrid fungus</name>
    <dbReference type="NCBI Taxonomy" id="684364"/>
    <lineage>
        <taxon>Eukaryota</taxon>
        <taxon>Fungi</taxon>
        <taxon>Fungi incertae sedis</taxon>
        <taxon>Chytridiomycota</taxon>
        <taxon>Chytridiomycota incertae sedis</taxon>
        <taxon>Chytridiomycetes</taxon>
        <taxon>Rhizophydiales</taxon>
        <taxon>Rhizophydiales incertae sedis</taxon>
        <taxon>Batrachochytrium</taxon>
    </lineage>
</organism>
<dbReference type="Proteomes" id="UP000007241">
    <property type="component" value="Unassembled WGS sequence"/>
</dbReference>
<evidence type="ECO:0000313" key="2">
    <source>
        <dbReference type="EMBL" id="EGF79452.1"/>
    </source>
</evidence>
<reference evidence="2 3" key="1">
    <citation type="submission" date="2009-12" db="EMBL/GenBank/DDBJ databases">
        <title>The draft genome of Batrachochytrium dendrobatidis.</title>
        <authorList>
            <consortium name="US DOE Joint Genome Institute (JGI-PGF)"/>
            <person name="Kuo A."/>
            <person name="Salamov A."/>
            <person name="Schmutz J."/>
            <person name="Lucas S."/>
            <person name="Pitluck S."/>
            <person name="Rosenblum E."/>
            <person name="Stajich J."/>
            <person name="Eisen M."/>
            <person name="Grigoriev I.V."/>
        </authorList>
    </citation>
    <scope>NUCLEOTIDE SEQUENCE [LARGE SCALE GENOMIC DNA]</scope>
    <source>
        <strain evidence="3">JAM81 / FGSC 10211</strain>
    </source>
</reference>
<dbReference type="RefSeq" id="XP_006680158.1">
    <property type="nucleotide sequence ID" value="XM_006680095.1"/>
</dbReference>
<feature type="compositionally biased region" description="Polar residues" evidence="1">
    <location>
        <begin position="20"/>
        <end position="43"/>
    </location>
</feature>
<name>F4P5N5_BATDJ</name>
<dbReference type="EMBL" id="GL882886">
    <property type="protein sequence ID" value="EGF79452.1"/>
    <property type="molecule type" value="Genomic_DNA"/>
</dbReference>
<evidence type="ECO:0000256" key="1">
    <source>
        <dbReference type="SAM" id="MobiDB-lite"/>
    </source>
</evidence>
<feature type="region of interest" description="Disordered" evidence="1">
    <location>
        <begin position="156"/>
        <end position="176"/>
    </location>
</feature>
<protein>
    <submittedName>
        <fullName evidence="2">Uncharacterized protein</fullName>
    </submittedName>
</protein>
<proteinExistence type="predicted"/>
<dbReference type="GeneID" id="18243616"/>
<dbReference type="AlphaFoldDB" id="F4P5N5"/>
<dbReference type="HOGENOM" id="CLU_1402186_0_0_1"/>
<gene>
    <name evidence="2" type="ORF">BATDEDRAFT_89775</name>
</gene>
<feature type="region of interest" description="Disordered" evidence="1">
    <location>
        <begin position="12"/>
        <end position="46"/>
    </location>
</feature>
<evidence type="ECO:0000313" key="3">
    <source>
        <dbReference type="Proteomes" id="UP000007241"/>
    </source>
</evidence>
<dbReference type="InParanoid" id="F4P5N5"/>